<keyword evidence="3 5" id="KW-1133">Transmembrane helix</keyword>
<proteinExistence type="predicted"/>
<dbReference type="SUPFAM" id="SSF161098">
    <property type="entry name" value="MetI-like"/>
    <property type="match status" value="1"/>
</dbReference>
<reference evidence="6 7" key="1">
    <citation type="submission" date="2016-08" db="EMBL/GenBank/DDBJ databases">
        <title>Genome-based comparison of Moorella thermoacetic strains.</title>
        <authorList>
            <person name="Poehlein A."/>
            <person name="Bengelsdorf F.R."/>
            <person name="Esser C."/>
            <person name="Duerre P."/>
            <person name="Daniel R."/>
        </authorList>
    </citation>
    <scope>NUCLEOTIDE SEQUENCE [LARGE SCALE GENOMIC DNA]</scope>
    <source>
        <strain evidence="6 7">DSM 21394</strain>
    </source>
</reference>
<dbReference type="GO" id="GO:0016020">
    <property type="term" value="C:membrane"/>
    <property type="evidence" value="ECO:0007669"/>
    <property type="project" value="UniProtKB-SubCell"/>
</dbReference>
<sequence length="231" mass="26788">MMSFKTRIRRLLGSCFYVLVIFILFSTVSSIRHGTRPDKAILDLLDNRYFWVYQILPLAVGLLVANIFMLVGQREGKQKPPLRRQNFSRLKWRLTVISLGVLVAVGWQLAGLWQKGFVPADWDSYLLLLVLAMPFIVITLMAWLQKPDPEEIEALETGDYTRLAQLMDERDRLARLQAGNAALRFTIVFILIAGSLFDILVTRRWPARSLLEIELMAGAWLYFYYKFKLEI</sequence>
<comment type="subcellular location">
    <subcellularLocation>
        <location evidence="1">Membrane</location>
        <topology evidence="1">Multi-pass membrane protein</topology>
    </subcellularLocation>
</comment>
<evidence type="ECO:0000256" key="5">
    <source>
        <dbReference type="SAM" id="Phobius"/>
    </source>
</evidence>
<dbReference type="EMBL" id="MDDC01000013">
    <property type="protein sequence ID" value="OIQ58592.1"/>
    <property type="molecule type" value="Genomic_DNA"/>
</dbReference>
<evidence type="ECO:0000256" key="2">
    <source>
        <dbReference type="ARBA" id="ARBA00022692"/>
    </source>
</evidence>
<keyword evidence="4 5" id="KW-0472">Membrane</keyword>
<evidence type="ECO:0000313" key="6">
    <source>
        <dbReference type="EMBL" id="OIQ58592.1"/>
    </source>
</evidence>
<dbReference type="Proteomes" id="UP000182811">
    <property type="component" value="Unassembled WGS sequence"/>
</dbReference>
<dbReference type="AlphaFoldDB" id="A0A1J5NJT0"/>
<evidence type="ECO:0000256" key="1">
    <source>
        <dbReference type="ARBA" id="ARBA00004141"/>
    </source>
</evidence>
<organism evidence="6 7">
    <name type="scientific">Neomoorella thermoacetica</name>
    <name type="common">Clostridium thermoaceticum</name>
    <dbReference type="NCBI Taxonomy" id="1525"/>
    <lineage>
        <taxon>Bacteria</taxon>
        <taxon>Bacillati</taxon>
        <taxon>Bacillota</taxon>
        <taxon>Clostridia</taxon>
        <taxon>Neomoorellales</taxon>
        <taxon>Neomoorellaceae</taxon>
        <taxon>Neomoorella</taxon>
    </lineage>
</organism>
<feature type="transmembrane region" description="Helical" evidence="5">
    <location>
        <begin position="181"/>
        <end position="201"/>
    </location>
</feature>
<feature type="transmembrane region" description="Helical" evidence="5">
    <location>
        <begin position="51"/>
        <end position="71"/>
    </location>
</feature>
<feature type="transmembrane region" description="Helical" evidence="5">
    <location>
        <begin position="12"/>
        <end position="31"/>
    </location>
</feature>
<feature type="transmembrane region" description="Helical" evidence="5">
    <location>
        <begin position="125"/>
        <end position="144"/>
    </location>
</feature>
<accession>A0A1J5NJT0</accession>
<gene>
    <name evidence="6" type="ORF">MOTE_17800</name>
</gene>
<evidence type="ECO:0000256" key="4">
    <source>
        <dbReference type="ARBA" id="ARBA00023136"/>
    </source>
</evidence>
<name>A0A1J5NJT0_NEOTH</name>
<feature type="transmembrane region" description="Helical" evidence="5">
    <location>
        <begin position="92"/>
        <end position="113"/>
    </location>
</feature>
<evidence type="ECO:0000313" key="7">
    <source>
        <dbReference type="Proteomes" id="UP000182811"/>
    </source>
</evidence>
<keyword evidence="2 5" id="KW-0812">Transmembrane</keyword>
<dbReference type="InterPro" id="IPR035906">
    <property type="entry name" value="MetI-like_sf"/>
</dbReference>
<protein>
    <submittedName>
        <fullName evidence="6">Uncharacterized protein</fullName>
    </submittedName>
</protein>
<comment type="caution">
    <text evidence="6">The sequence shown here is derived from an EMBL/GenBank/DDBJ whole genome shotgun (WGS) entry which is preliminary data.</text>
</comment>
<evidence type="ECO:0000256" key="3">
    <source>
        <dbReference type="ARBA" id="ARBA00022989"/>
    </source>
</evidence>